<dbReference type="GO" id="GO:0006355">
    <property type="term" value="P:regulation of DNA-templated transcription"/>
    <property type="evidence" value="ECO:0007669"/>
    <property type="project" value="InterPro"/>
</dbReference>
<feature type="compositionally biased region" description="Basic and acidic residues" evidence="6">
    <location>
        <begin position="1"/>
        <end position="10"/>
    </location>
</feature>
<dbReference type="InterPro" id="IPR036600">
    <property type="entry name" value="PAH_sf"/>
</dbReference>
<dbReference type="Pfam" id="PF02671">
    <property type="entry name" value="PAH"/>
    <property type="match status" value="1"/>
</dbReference>
<keyword evidence="8" id="KW-1185">Reference proteome</keyword>
<comment type="subcellular location">
    <subcellularLocation>
        <location evidence="1 5">Nucleus</location>
    </subcellularLocation>
</comment>
<gene>
    <name evidence="7" type="ORF">HPB52_014216</name>
</gene>
<dbReference type="VEuPathDB" id="VectorBase:RSAN_043329"/>
<dbReference type="PROSITE" id="PS51477">
    <property type="entry name" value="PAH"/>
    <property type="match status" value="1"/>
</dbReference>
<sequence>MPNISDDRPRRTTTGGPSTPEKAQAENPLPETPERPPTPDPYRRSPALDSTPLVICEQDASTAPGGASDAPPDAEYVCIPSSDGEYRLQEINFEASSPQQDGDNGLGASTDAALESSPADATGEATTSTGQRRKRPREERKGKKKPKKPRAAPVQEPCDTELDKFLEDTAEKNNLTVTNVKNIIRRVVSNSRVLAMLQNTMISHVAAEESGTDLSSLPYEPKFTRAKAREIMEKQPHLLWQVSPMKLSAPSGSQQLLQQEFPDESSSDEEYHPASEESEDDITEPPSSVASSVPFSPPASDALLDSPEKQDPSDAGAESGIAERTRSKLPLHDTPLECIEAQFIAPDITTDMYDTECDDEEWKDFLVSLVKPFEQEDNHEDDVEDPEYTVQEEEEENFDSWDVRNDHACKIPQKEVSDLMTELMQAATRELLDNEEEEDALLVSVKPSPSKTATATAAGLADQSEADIFQEATESVHDEILAQPTPRQIQQLEEQMRMHVQLLAQMCLLCSNNEHLASNFEMARKLLKELGHFAARPLQPPGKISLFNTCNLPQAIRMLDSLSQRPPGTTPAKATSRSAGKKKMKGQVPSHARDILLDSPVFIYPDLLPISRMYSQLHDPFKKVIFFPSEDHLLALGLEQFVPPRFSSFSVAYLRLIRTFLLPVKTEVQIKVHVKNIIYKKLGDENPIKYWHIHKVAPPLVWEPHPIELRSIVPPSRRPLEILPMWMQVQLSVRPTRRVMAPLSGTSAPPPPIRPASSTPPTAAAVVCSSSSLLAIGGTVVVSPATATGPATLTVVSPTTPRHTVVSPLKQISPILKKYSQYGRKILLKTPVKKRLSYDKEPASSASTTPVARVAIAAIATDRERFVAMASVKKRKNTVANYFRKTGFVTAELVETGEDGDEERIDDAFRKLSCLFPAAIPPEISADDFVEADCNVQAVASLADEDIVAAVAGTQDAQANSSSDEEDRPDEVAATRAYSAAEVAAAFGLICRCCGDMEGTRLSHLDSLDKIEASVFNFISKTKKQAKISDFFHANKTFCCIVQNSSALPERTSSADAVSQPTDTSGRVPRKETLPAATSEEAEDNEGDLAALMAASSTILRRKQALSRKRSRQQKDAEATLPLLVPGLVDSDPLKDERENQFTQQYLNRVQEALKDDEARHQKFIDLMKTAHCDQVNPVELYKNIEELLHDHQDLVDDFVGFLLPEQALQCGKLLQYLNFRKIHLFLRKLEVHLGQQPQQLQRLLRSLHQLQRQSELTAEAVFSVLQPLLRGQSHLMDELQQLLPSQGVPDSLMEDFEEVTLPEEEEEEDEEEGAAGSPGGAGSSCEELTLSPPRDTPGTPQCPCTCHQRSTDSRFLSRARHCTRCGIKFLDGRVFLQTGKVLRPARVTIGRPQSPETDSNTSESQMSEKHTEASKSAVGKDGDKTNSREGQSIAWTREDDKVLLQACQQLGTEKGLQRASQTLGRPPEQQPPAHGRDLCHQAPIQRAMGRSG</sequence>
<evidence type="ECO:0000256" key="3">
    <source>
        <dbReference type="ARBA" id="ARBA00023163"/>
    </source>
</evidence>
<keyword evidence="4 5" id="KW-0539">Nucleus</keyword>
<dbReference type="InterPro" id="IPR052435">
    <property type="entry name" value="YY1-Transcr_Regul"/>
</dbReference>
<feature type="compositionally biased region" description="Polar residues" evidence="6">
    <location>
        <begin position="1395"/>
        <end position="1406"/>
    </location>
</feature>
<dbReference type="GO" id="GO:0005634">
    <property type="term" value="C:nucleus"/>
    <property type="evidence" value="ECO:0007669"/>
    <property type="project" value="UniProtKB-SubCell"/>
</dbReference>
<evidence type="ECO:0000256" key="2">
    <source>
        <dbReference type="ARBA" id="ARBA00023015"/>
    </source>
</evidence>
<dbReference type="EMBL" id="JABSTV010001249">
    <property type="protein sequence ID" value="KAH7962073.1"/>
    <property type="molecule type" value="Genomic_DNA"/>
</dbReference>
<comment type="caution">
    <text evidence="7">The sequence shown here is derived from an EMBL/GenBank/DDBJ whole genome shotgun (WGS) entry which is preliminary data.</text>
</comment>
<feature type="compositionally biased region" description="Polar residues" evidence="6">
    <location>
        <begin position="562"/>
        <end position="578"/>
    </location>
</feature>
<dbReference type="Gene3D" id="1.20.1160.11">
    <property type="entry name" value="Paired amphipathic helix"/>
    <property type="match status" value="1"/>
</dbReference>
<evidence type="ECO:0000256" key="6">
    <source>
        <dbReference type="SAM" id="MobiDB-lite"/>
    </source>
</evidence>
<evidence type="ECO:0000256" key="5">
    <source>
        <dbReference type="PROSITE-ProRule" id="PRU00810"/>
    </source>
</evidence>
<proteinExistence type="predicted"/>
<feature type="compositionally biased region" description="Basic and acidic residues" evidence="6">
    <location>
        <begin position="1407"/>
        <end position="1428"/>
    </location>
</feature>
<dbReference type="Proteomes" id="UP000821837">
    <property type="component" value="Chromosome 3"/>
</dbReference>
<dbReference type="VEuPathDB" id="VectorBase:RSAN_053874"/>
<feature type="compositionally biased region" description="Acidic residues" evidence="6">
    <location>
        <begin position="1299"/>
        <end position="1314"/>
    </location>
</feature>
<dbReference type="Gene3D" id="1.10.10.60">
    <property type="entry name" value="Homeodomain-like"/>
    <property type="match status" value="1"/>
</dbReference>
<keyword evidence="2" id="KW-0805">Transcription regulation</keyword>
<dbReference type="PANTHER" id="PTHR16088">
    <property type="entry name" value="YY1 ASSOCIATED PROTEIN-RELATED"/>
    <property type="match status" value="1"/>
</dbReference>
<evidence type="ECO:0008006" key="9">
    <source>
        <dbReference type="Google" id="ProtNLM"/>
    </source>
</evidence>
<reference evidence="7" key="1">
    <citation type="journal article" date="2020" name="Cell">
        <title>Large-Scale Comparative Analyses of Tick Genomes Elucidate Their Genetic Diversity and Vector Capacities.</title>
        <authorList>
            <consortium name="Tick Genome and Microbiome Consortium (TIGMIC)"/>
            <person name="Jia N."/>
            <person name="Wang J."/>
            <person name="Shi W."/>
            <person name="Du L."/>
            <person name="Sun Y."/>
            <person name="Zhan W."/>
            <person name="Jiang J.F."/>
            <person name="Wang Q."/>
            <person name="Zhang B."/>
            <person name="Ji P."/>
            <person name="Bell-Sakyi L."/>
            <person name="Cui X.M."/>
            <person name="Yuan T.T."/>
            <person name="Jiang B.G."/>
            <person name="Yang W.F."/>
            <person name="Lam T.T."/>
            <person name="Chang Q.C."/>
            <person name="Ding S.J."/>
            <person name="Wang X.J."/>
            <person name="Zhu J.G."/>
            <person name="Ruan X.D."/>
            <person name="Zhao L."/>
            <person name="Wei J.T."/>
            <person name="Ye R.Z."/>
            <person name="Que T.C."/>
            <person name="Du C.H."/>
            <person name="Zhou Y.H."/>
            <person name="Cheng J.X."/>
            <person name="Dai P.F."/>
            <person name="Guo W.B."/>
            <person name="Han X.H."/>
            <person name="Huang E.J."/>
            <person name="Li L.F."/>
            <person name="Wei W."/>
            <person name="Gao Y.C."/>
            <person name="Liu J.Z."/>
            <person name="Shao H.Z."/>
            <person name="Wang X."/>
            <person name="Wang C.C."/>
            <person name="Yang T.C."/>
            <person name="Huo Q.B."/>
            <person name="Li W."/>
            <person name="Chen H.Y."/>
            <person name="Chen S.E."/>
            <person name="Zhou L.G."/>
            <person name="Ni X.B."/>
            <person name="Tian J.H."/>
            <person name="Sheng Y."/>
            <person name="Liu T."/>
            <person name="Pan Y.S."/>
            <person name="Xia L.Y."/>
            <person name="Li J."/>
            <person name="Zhao F."/>
            <person name="Cao W.C."/>
        </authorList>
    </citation>
    <scope>NUCLEOTIDE SEQUENCE</scope>
    <source>
        <strain evidence="7">Rsan-2018</strain>
    </source>
</reference>
<feature type="region of interest" description="Disordered" evidence="6">
    <location>
        <begin position="1454"/>
        <end position="1493"/>
    </location>
</feature>
<keyword evidence="3" id="KW-0804">Transcription</keyword>
<evidence type="ECO:0000313" key="8">
    <source>
        <dbReference type="Proteomes" id="UP000821837"/>
    </source>
</evidence>
<feature type="region of interest" description="Disordered" evidence="6">
    <location>
        <begin position="1050"/>
        <end position="1087"/>
    </location>
</feature>
<feature type="compositionally biased region" description="Polar residues" evidence="6">
    <location>
        <begin position="1050"/>
        <end position="1065"/>
    </location>
</feature>
<dbReference type="PANTHER" id="PTHR16088:SF3">
    <property type="entry name" value="GON-4-LIKE PROTEIN"/>
    <property type="match status" value="1"/>
</dbReference>
<name>A0A9D4Q068_RHISA</name>
<organism evidence="7 8">
    <name type="scientific">Rhipicephalus sanguineus</name>
    <name type="common">Brown dog tick</name>
    <name type="synonym">Ixodes sanguineus</name>
    <dbReference type="NCBI Taxonomy" id="34632"/>
    <lineage>
        <taxon>Eukaryota</taxon>
        <taxon>Metazoa</taxon>
        <taxon>Ecdysozoa</taxon>
        <taxon>Arthropoda</taxon>
        <taxon>Chelicerata</taxon>
        <taxon>Arachnida</taxon>
        <taxon>Acari</taxon>
        <taxon>Parasitiformes</taxon>
        <taxon>Ixodida</taxon>
        <taxon>Ixodoidea</taxon>
        <taxon>Ixodidae</taxon>
        <taxon>Rhipicephalinae</taxon>
        <taxon>Rhipicephalus</taxon>
        <taxon>Rhipicephalus</taxon>
    </lineage>
</organism>
<dbReference type="SUPFAM" id="SSF47762">
    <property type="entry name" value="PAH2 domain"/>
    <property type="match status" value="1"/>
</dbReference>
<evidence type="ECO:0000256" key="4">
    <source>
        <dbReference type="ARBA" id="ARBA00023242"/>
    </source>
</evidence>
<feature type="region of interest" description="Disordered" evidence="6">
    <location>
        <begin position="1"/>
        <end position="159"/>
    </location>
</feature>
<reference evidence="7" key="2">
    <citation type="submission" date="2021-09" db="EMBL/GenBank/DDBJ databases">
        <authorList>
            <person name="Jia N."/>
            <person name="Wang J."/>
            <person name="Shi W."/>
            <person name="Du L."/>
            <person name="Sun Y."/>
            <person name="Zhan W."/>
            <person name="Jiang J."/>
            <person name="Wang Q."/>
            <person name="Zhang B."/>
            <person name="Ji P."/>
            <person name="Sakyi L.B."/>
            <person name="Cui X."/>
            <person name="Yuan T."/>
            <person name="Jiang B."/>
            <person name="Yang W."/>
            <person name="Lam T.T.-Y."/>
            <person name="Chang Q."/>
            <person name="Ding S."/>
            <person name="Wang X."/>
            <person name="Zhu J."/>
            <person name="Ruan X."/>
            <person name="Zhao L."/>
            <person name="Wei J."/>
            <person name="Que T."/>
            <person name="Du C."/>
            <person name="Cheng J."/>
            <person name="Dai P."/>
            <person name="Han X."/>
            <person name="Huang E."/>
            <person name="Gao Y."/>
            <person name="Liu J."/>
            <person name="Shao H."/>
            <person name="Ye R."/>
            <person name="Li L."/>
            <person name="Wei W."/>
            <person name="Wang X."/>
            <person name="Wang C."/>
            <person name="Huo Q."/>
            <person name="Li W."/>
            <person name="Guo W."/>
            <person name="Chen H."/>
            <person name="Chen S."/>
            <person name="Zhou L."/>
            <person name="Zhou L."/>
            <person name="Ni X."/>
            <person name="Tian J."/>
            <person name="Zhou Y."/>
            <person name="Sheng Y."/>
            <person name="Liu T."/>
            <person name="Pan Y."/>
            <person name="Xia L."/>
            <person name="Li J."/>
            <person name="Zhao F."/>
            <person name="Cao W."/>
        </authorList>
    </citation>
    <scope>NUCLEOTIDE SEQUENCE</scope>
    <source>
        <strain evidence="7">Rsan-2018</strain>
        <tissue evidence="7">Larvae</tissue>
    </source>
</reference>
<feature type="region of interest" description="Disordered" evidence="6">
    <location>
        <begin position="249"/>
        <end position="329"/>
    </location>
</feature>
<dbReference type="GO" id="GO:0003712">
    <property type="term" value="F:transcription coregulator activity"/>
    <property type="evidence" value="ECO:0007669"/>
    <property type="project" value="TreeGrafter"/>
</dbReference>
<feature type="compositionally biased region" description="Low complexity" evidence="6">
    <location>
        <begin position="285"/>
        <end position="300"/>
    </location>
</feature>
<dbReference type="InterPro" id="IPR003822">
    <property type="entry name" value="PAH"/>
</dbReference>
<feature type="compositionally biased region" description="Low complexity" evidence="6">
    <location>
        <begin position="59"/>
        <end position="74"/>
    </location>
</feature>
<accession>A0A9D4Q068</accession>
<evidence type="ECO:0000256" key="1">
    <source>
        <dbReference type="ARBA" id="ARBA00004123"/>
    </source>
</evidence>
<feature type="region of interest" description="Disordered" evidence="6">
    <location>
        <begin position="562"/>
        <end position="585"/>
    </location>
</feature>
<protein>
    <recommendedName>
        <fullName evidence="9">GON-4-like protein</fullName>
    </recommendedName>
</protein>
<dbReference type="VEuPathDB" id="VectorBase:RSAN_052865"/>
<feature type="region of interest" description="Disordered" evidence="6">
    <location>
        <begin position="1387"/>
        <end position="1439"/>
    </location>
</feature>
<evidence type="ECO:0000313" key="7">
    <source>
        <dbReference type="EMBL" id="KAH7962073.1"/>
    </source>
</evidence>
<feature type="region of interest" description="Disordered" evidence="6">
    <location>
        <begin position="1299"/>
        <end position="1345"/>
    </location>
</feature>